<dbReference type="PROSITE" id="PS51071">
    <property type="entry name" value="HTH_RPIR"/>
    <property type="match status" value="1"/>
</dbReference>
<dbReference type="RefSeq" id="WP_084912270.1">
    <property type="nucleotide sequence ID" value="NZ_CP049603.1"/>
</dbReference>
<dbReference type="InterPro" id="IPR001347">
    <property type="entry name" value="SIS_dom"/>
</dbReference>
<evidence type="ECO:0000313" key="6">
    <source>
        <dbReference type="EMBL" id="ORJ26103.1"/>
    </source>
</evidence>
<gene>
    <name evidence="6" type="ORF">BS640_07150</name>
</gene>
<evidence type="ECO:0000259" key="4">
    <source>
        <dbReference type="PROSITE" id="PS51071"/>
    </source>
</evidence>
<evidence type="ECO:0000256" key="3">
    <source>
        <dbReference type="ARBA" id="ARBA00023163"/>
    </source>
</evidence>
<proteinExistence type="predicted"/>
<dbReference type="SUPFAM" id="SSF53697">
    <property type="entry name" value="SIS domain"/>
    <property type="match status" value="1"/>
</dbReference>
<accession>A0A1X0WHA0</accession>
<dbReference type="SUPFAM" id="SSF46689">
    <property type="entry name" value="Homeodomain-like"/>
    <property type="match status" value="1"/>
</dbReference>
<dbReference type="STRING" id="1646377.BS640_07150"/>
<dbReference type="PANTHER" id="PTHR30514:SF1">
    <property type="entry name" value="HTH-TYPE TRANSCRIPTIONAL REGULATOR HEXR-RELATED"/>
    <property type="match status" value="1"/>
</dbReference>
<dbReference type="InterPro" id="IPR046348">
    <property type="entry name" value="SIS_dom_sf"/>
</dbReference>
<comment type="caution">
    <text evidence="6">The sequence shown here is derived from an EMBL/GenBank/DDBJ whole genome shotgun (WGS) entry which is preliminary data.</text>
</comment>
<protein>
    <submittedName>
        <fullName evidence="6">RpiR family transcriptional regulator</fullName>
    </submittedName>
</protein>
<keyword evidence="2" id="KW-0238">DNA-binding</keyword>
<dbReference type="Gene3D" id="1.10.10.10">
    <property type="entry name" value="Winged helix-like DNA-binding domain superfamily/Winged helix DNA-binding domain"/>
    <property type="match status" value="1"/>
</dbReference>
<dbReference type="GO" id="GO:0003677">
    <property type="term" value="F:DNA binding"/>
    <property type="evidence" value="ECO:0007669"/>
    <property type="project" value="UniProtKB-KW"/>
</dbReference>
<dbReference type="Pfam" id="PF01418">
    <property type="entry name" value="HTH_6"/>
    <property type="match status" value="1"/>
</dbReference>
<dbReference type="InterPro" id="IPR047640">
    <property type="entry name" value="RpiR-like"/>
</dbReference>
<dbReference type="PROSITE" id="PS51464">
    <property type="entry name" value="SIS"/>
    <property type="match status" value="1"/>
</dbReference>
<dbReference type="Gene3D" id="3.40.50.10490">
    <property type="entry name" value="Glucose-6-phosphate isomerase like protein, domain 1"/>
    <property type="match status" value="1"/>
</dbReference>
<dbReference type="InterPro" id="IPR000281">
    <property type="entry name" value="HTH_RpiR"/>
</dbReference>
<evidence type="ECO:0000313" key="7">
    <source>
        <dbReference type="Proteomes" id="UP000192536"/>
    </source>
</evidence>
<dbReference type="GO" id="GO:1901135">
    <property type="term" value="P:carbohydrate derivative metabolic process"/>
    <property type="evidence" value="ECO:0007669"/>
    <property type="project" value="InterPro"/>
</dbReference>
<evidence type="ECO:0000259" key="5">
    <source>
        <dbReference type="PROSITE" id="PS51464"/>
    </source>
</evidence>
<keyword evidence="3" id="KW-0804">Transcription</keyword>
<dbReference type="CDD" id="cd05013">
    <property type="entry name" value="SIS_RpiR"/>
    <property type="match status" value="1"/>
</dbReference>
<keyword evidence="1" id="KW-0805">Transcription regulation</keyword>
<dbReference type="GO" id="GO:0003700">
    <property type="term" value="F:DNA-binding transcription factor activity"/>
    <property type="evidence" value="ECO:0007669"/>
    <property type="project" value="InterPro"/>
</dbReference>
<dbReference type="GO" id="GO:0097367">
    <property type="term" value="F:carbohydrate derivative binding"/>
    <property type="evidence" value="ECO:0007669"/>
    <property type="project" value="InterPro"/>
</dbReference>
<dbReference type="Proteomes" id="UP000192536">
    <property type="component" value="Unassembled WGS sequence"/>
</dbReference>
<feature type="domain" description="HTH rpiR-type" evidence="4">
    <location>
        <begin position="8"/>
        <end position="84"/>
    </location>
</feature>
<feature type="domain" description="SIS" evidence="5">
    <location>
        <begin position="128"/>
        <end position="271"/>
    </location>
</feature>
<dbReference type="InterPro" id="IPR036388">
    <property type="entry name" value="WH-like_DNA-bd_sf"/>
</dbReference>
<evidence type="ECO:0000256" key="2">
    <source>
        <dbReference type="ARBA" id="ARBA00023125"/>
    </source>
</evidence>
<dbReference type="InterPro" id="IPR035472">
    <property type="entry name" value="RpiR-like_SIS"/>
</dbReference>
<dbReference type="EMBL" id="MRWE01000009">
    <property type="protein sequence ID" value="ORJ26103.1"/>
    <property type="molecule type" value="Genomic_DNA"/>
</dbReference>
<organism evidence="6 7">
    <name type="scientific">Rouxiella badensis</name>
    <dbReference type="NCBI Taxonomy" id="1646377"/>
    <lineage>
        <taxon>Bacteria</taxon>
        <taxon>Pseudomonadati</taxon>
        <taxon>Pseudomonadota</taxon>
        <taxon>Gammaproteobacteria</taxon>
        <taxon>Enterobacterales</taxon>
        <taxon>Yersiniaceae</taxon>
        <taxon>Rouxiella</taxon>
    </lineage>
</organism>
<dbReference type="Pfam" id="PF01380">
    <property type="entry name" value="SIS"/>
    <property type="match status" value="1"/>
</dbReference>
<dbReference type="PANTHER" id="PTHR30514">
    <property type="entry name" value="GLUCOKINASE"/>
    <property type="match status" value="1"/>
</dbReference>
<dbReference type="InterPro" id="IPR009057">
    <property type="entry name" value="Homeodomain-like_sf"/>
</dbReference>
<keyword evidence="7" id="KW-1185">Reference proteome</keyword>
<evidence type="ECO:0000256" key="1">
    <source>
        <dbReference type="ARBA" id="ARBA00023015"/>
    </source>
</evidence>
<sequence>MQQTLKGREILLYAKTLAPTLGKKERSIAQFIENNPDVISSMRINDVSTFLKVSVASITKVSKKLGCHGFHELKNSISQINYLEDEQLQQEVYDPESHQEVLERTVMNSILALQESLTLINSTVFNQVAQLLINFDEKKKLVLVGCGGSSALCYDFHHKLLKIGIFSNVYYDSHMQQMSASLMQPGDIAIGISHSGKTSDVFHMLKTARANGASTVSITNYLNSPVTVVSDHAIVSSVKNNPITGENASTRIVHLNILDALFTILANERGQKSQTNLHKTRDSVLAKRV</sequence>
<reference evidence="6 7" key="1">
    <citation type="journal article" date="2017" name="Int. J. Syst. Evol. Microbiol.">
        <title>Rouxiella badensis sp. nov. and Rouxiella silvae sp. nov. isolated from peat bog soil in Germany and emendation of the genus description.</title>
        <authorList>
            <person name="Le Fleche-Mateos A."/>
            <person name="Kugler J.H."/>
            <person name="Hansen S.H."/>
            <person name="Syldatk C."/>
            <person name="Hausmann R."/>
            <person name="Lomprez F."/>
            <person name="Vandenbogaert M."/>
            <person name="Manuguerra J.C."/>
            <person name="Grimont P.A."/>
        </authorList>
    </citation>
    <scope>NUCLEOTIDE SEQUENCE [LARGE SCALE GENOMIC DNA]</scope>
    <source>
        <strain evidence="6 7">DSM 100043</strain>
    </source>
</reference>
<dbReference type="AlphaFoldDB" id="A0A1X0WHA0"/>
<name>A0A1X0WHA0_9GAMM</name>